<dbReference type="AlphaFoldDB" id="A0A2U1UNJ5"/>
<dbReference type="Proteomes" id="UP000295985">
    <property type="component" value="Unassembled WGS sequence"/>
</dbReference>
<dbReference type="OrthoDB" id="9807959at2"/>
<dbReference type="CDD" id="cd22231">
    <property type="entry name" value="RHH_NikR_HicB-like"/>
    <property type="match status" value="1"/>
</dbReference>
<evidence type="ECO:0000313" key="3">
    <source>
        <dbReference type="EMBL" id="QCR03740.1"/>
    </source>
</evidence>
<dbReference type="RefSeq" id="WP_009111859.1">
    <property type="nucleotide sequence ID" value="NZ_CP034036.1"/>
</dbReference>
<keyword evidence="5" id="KW-1185">Reference proteome</keyword>
<gene>
    <name evidence="2" type="ORF">DDT54_15940</name>
    <name evidence="3" type="ORF">EH206_05795</name>
</gene>
<proteinExistence type="predicted"/>
<dbReference type="EMBL" id="CP034036">
    <property type="protein sequence ID" value="QCR03740.1"/>
    <property type="molecule type" value="Genomic_DNA"/>
</dbReference>
<dbReference type="Gene3D" id="1.10.1220.10">
    <property type="entry name" value="Met repressor-like"/>
    <property type="match status" value="1"/>
</dbReference>
<dbReference type="EMBL" id="QDKK01000027">
    <property type="protein sequence ID" value="PWC23142.1"/>
    <property type="molecule type" value="Genomic_DNA"/>
</dbReference>
<reference evidence="2 4" key="1">
    <citation type="submission" date="2018-04" db="EMBL/GenBank/DDBJ databases">
        <title>Brenneria corticis sp.nov.</title>
        <authorList>
            <person name="Li Y."/>
        </authorList>
    </citation>
    <scope>NUCLEOTIDE SEQUENCE [LARGE SCALE GENOMIC DNA]</scope>
    <source>
        <strain evidence="2 4">LMG 2694</strain>
    </source>
</reference>
<organism evidence="2 4">
    <name type="scientific">Brenneria nigrifluens DSM 30175 = ATCC 13028</name>
    <dbReference type="NCBI Taxonomy" id="1121120"/>
    <lineage>
        <taxon>Bacteria</taxon>
        <taxon>Pseudomonadati</taxon>
        <taxon>Pseudomonadota</taxon>
        <taxon>Gammaproteobacteria</taxon>
        <taxon>Enterobacterales</taxon>
        <taxon>Pectobacteriaceae</taxon>
        <taxon>Brenneria</taxon>
    </lineage>
</organism>
<dbReference type="GO" id="GO:0043565">
    <property type="term" value="F:sequence-specific DNA binding"/>
    <property type="evidence" value="ECO:0007669"/>
    <property type="project" value="UniProtKB-ARBA"/>
</dbReference>
<reference evidence="3 5" key="2">
    <citation type="submission" date="2018-11" db="EMBL/GenBank/DDBJ databases">
        <title>Genome sequences of Brenneria nigrifluens and Brenneria rubrifaciens.</title>
        <authorList>
            <person name="Poret-Peterson A.T."/>
            <person name="McClean A.E."/>
            <person name="Kluepfel D.A."/>
        </authorList>
    </citation>
    <scope>NUCLEOTIDE SEQUENCE [LARGE SCALE GENOMIC DNA]</scope>
    <source>
        <strain evidence="3 5">ATCC 13028</strain>
    </source>
</reference>
<dbReference type="SUPFAM" id="SSF143100">
    <property type="entry name" value="TTHA1013/TTHA0281-like"/>
    <property type="match status" value="1"/>
</dbReference>
<evidence type="ECO:0000259" key="1">
    <source>
        <dbReference type="Pfam" id="PF15919"/>
    </source>
</evidence>
<evidence type="ECO:0000313" key="4">
    <source>
        <dbReference type="Proteomes" id="UP000295985"/>
    </source>
</evidence>
<dbReference type="InterPro" id="IPR013321">
    <property type="entry name" value="Arc_rbn_hlx_hlx"/>
</dbReference>
<dbReference type="GO" id="GO:0006355">
    <property type="term" value="P:regulation of DNA-templated transcription"/>
    <property type="evidence" value="ECO:0007669"/>
    <property type="project" value="InterPro"/>
</dbReference>
<dbReference type="InterPro" id="IPR035069">
    <property type="entry name" value="TTHA1013/TTHA0281-like"/>
</dbReference>
<dbReference type="Pfam" id="PF15919">
    <property type="entry name" value="HicB_lk_antitox"/>
    <property type="match status" value="1"/>
</dbReference>
<name>A0A2U1UNJ5_9GAMM</name>
<feature type="domain" description="HicB-like antitoxin of toxin-antitoxin system" evidence="1">
    <location>
        <begin position="3"/>
        <end position="129"/>
    </location>
</feature>
<dbReference type="Gene3D" id="3.30.160.250">
    <property type="match status" value="1"/>
</dbReference>
<accession>A0A2U1UNJ5</accession>
<protein>
    <submittedName>
        <fullName evidence="2">HicB family protein</fullName>
    </submittedName>
</protein>
<dbReference type="Proteomes" id="UP000303847">
    <property type="component" value="Chromosome"/>
</dbReference>
<evidence type="ECO:0000313" key="5">
    <source>
        <dbReference type="Proteomes" id="UP000303847"/>
    </source>
</evidence>
<sequence>MIYPLFIFKTDSGTFDGYFPDVDGCFFASDTLENAIRDAETAFGQHMEVLTEQGGHVPAPRDPADYLGDERLIADNGFMALVEIDPTKYETKAVKFNLTMPGNLITAIDRYIQQNGHYKNRSAFLSELARKEIARG</sequence>
<evidence type="ECO:0000313" key="2">
    <source>
        <dbReference type="EMBL" id="PWC23142.1"/>
    </source>
</evidence>
<dbReference type="InterPro" id="IPR031807">
    <property type="entry name" value="HicB-like"/>
</dbReference>